<accession>A0A818EYX4</accession>
<sequence length="525" mass="61055">MATDAQDSNKENKIESPTNSDDDIKSHSYRLLSPDAELLSAADAEDEANSNESAYSDNPEKRLSILEPPLSHSSPDISIPIRPWSDFSQATTSAPQEKCLSRSYQFVQLEQALKSTKLIENYHDRIKFNNDYREALRENKFEEFSKTYRKKLDDHHEKIRQEHRRKMTRTFTFVDLEKNFLARDPTRDIKIIFIDDPIVRSTGQSASLHPAYTTYPNSSLSIQSNETDIETFYENRLDYLLQNPSEARDEIILYARRAGELLHERLPRLSRVPHRVDIVDQRESKGNLDERTLLQMKHRHALSLVAHRRQLLKKMMTQAKKNQTKMGKLDMPTPFKMNSSVYFRDLFQDVNQFEKTATEEQQYRRPQTSYNSRMEFSVHNPLTIFGKQTPVDFFKEWSWHGSWSLTAELLDERLSFLVNHCSSREIVGAAIAGDLYRYHHRHPYDASCPPNANPIFDLLDEMDNVFIVKDFGQELQLNLVLQMQLTAASSKHSGKSITSQLNTAMINYEQNEKDSNMLLLQQPIQ</sequence>
<reference evidence="2" key="1">
    <citation type="submission" date="2021-02" db="EMBL/GenBank/DDBJ databases">
        <authorList>
            <person name="Nowell W R."/>
        </authorList>
    </citation>
    <scope>NUCLEOTIDE SEQUENCE</scope>
</reference>
<feature type="compositionally biased region" description="Low complexity" evidence="1">
    <location>
        <begin position="31"/>
        <end position="42"/>
    </location>
</feature>
<evidence type="ECO:0000313" key="3">
    <source>
        <dbReference type="Proteomes" id="UP000663869"/>
    </source>
</evidence>
<name>A0A818EYX4_9BILA</name>
<comment type="caution">
    <text evidence="2">The sequence shown here is derived from an EMBL/GenBank/DDBJ whole genome shotgun (WGS) entry which is preliminary data.</text>
</comment>
<dbReference type="EMBL" id="CAJNYU010001767">
    <property type="protein sequence ID" value="CAF3465599.1"/>
    <property type="molecule type" value="Genomic_DNA"/>
</dbReference>
<dbReference type="Proteomes" id="UP000663869">
    <property type="component" value="Unassembled WGS sequence"/>
</dbReference>
<protein>
    <submittedName>
        <fullName evidence="2">Uncharacterized protein</fullName>
    </submittedName>
</protein>
<dbReference type="AlphaFoldDB" id="A0A818EYX4"/>
<proteinExistence type="predicted"/>
<evidence type="ECO:0000256" key="1">
    <source>
        <dbReference type="SAM" id="MobiDB-lite"/>
    </source>
</evidence>
<dbReference type="Gene3D" id="3.40.630.30">
    <property type="match status" value="1"/>
</dbReference>
<organism evidence="2 3">
    <name type="scientific">Rotaria socialis</name>
    <dbReference type="NCBI Taxonomy" id="392032"/>
    <lineage>
        <taxon>Eukaryota</taxon>
        <taxon>Metazoa</taxon>
        <taxon>Spiralia</taxon>
        <taxon>Gnathifera</taxon>
        <taxon>Rotifera</taxon>
        <taxon>Eurotatoria</taxon>
        <taxon>Bdelloidea</taxon>
        <taxon>Philodinida</taxon>
        <taxon>Philodinidae</taxon>
        <taxon>Rotaria</taxon>
    </lineage>
</organism>
<evidence type="ECO:0000313" key="2">
    <source>
        <dbReference type="EMBL" id="CAF3465599.1"/>
    </source>
</evidence>
<feature type="region of interest" description="Disordered" evidence="1">
    <location>
        <begin position="1"/>
        <end position="60"/>
    </location>
</feature>
<gene>
    <name evidence="2" type="ORF">FME351_LOCUS14432</name>
</gene>